<evidence type="ECO:0000256" key="5">
    <source>
        <dbReference type="ARBA" id="ARBA00022737"/>
    </source>
</evidence>
<dbReference type="Pfam" id="PF13855">
    <property type="entry name" value="LRR_8"/>
    <property type="match status" value="2"/>
</dbReference>
<dbReference type="Proteomes" id="UP001295423">
    <property type="component" value="Unassembled WGS sequence"/>
</dbReference>
<dbReference type="Pfam" id="PF00560">
    <property type="entry name" value="LRR_1"/>
    <property type="match status" value="4"/>
</dbReference>
<feature type="domain" description="Leucine-rich repeat-containing N-terminal plant-type" evidence="7">
    <location>
        <begin position="1876"/>
        <end position="1915"/>
    </location>
</feature>
<keyword evidence="3" id="KW-0433">Leucine-rich repeat</keyword>
<dbReference type="PANTHER" id="PTHR48060:SF21">
    <property type="entry name" value="L DOMAIN-LIKE PROTEIN"/>
    <property type="match status" value="1"/>
</dbReference>
<dbReference type="InterPro" id="IPR013210">
    <property type="entry name" value="LRR_N_plant-typ"/>
</dbReference>
<feature type="domain" description="Leucine-rich repeat-containing N-terminal plant-type" evidence="7">
    <location>
        <begin position="64"/>
        <end position="82"/>
    </location>
</feature>
<dbReference type="SUPFAM" id="SSF52058">
    <property type="entry name" value="L domain-like"/>
    <property type="match status" value="8"/>
</dbReference>
<dbReference type="SMART" id="SM00365">
    <property type="entry name" value="LRR_SD22"/>
    <property type="match status" value="11"/>
</dbReference>
<comment type="subcellular location">
    <subcellularLocation>
        <location evidence="1">Cell membrane</location>
    </subcellularLocation>
</comment>
<dbReference type="GO" id="GO:0005886">
    <property type="term" value="C:plasma membrane"/>
    <property type="evidence" value="ECO:0007669"/>
    <property type="project" value="UniProtKB-SubCell"/>
</dbReference>
<dbReference type="Gene3D" id="3.80.10.10">
    <property type="entry name" value="Ribonuclease Inhibitor"/>
    <property type="match status" value="9"/>
</dbReference>
<evidence type="ECO:0000256" key="6">
    <source>
        <dbReference type="SAM" id="MobiDB-lite"/>
    </source>
</evidence>
<feature type="region of interest" description="Disordered" evidence="6">
    <location>
        <begin position="1"/>
        <end position="21"/>
    </location>
</feature>
<dbReference type="InterPro" id="IPR003591">
    <property type="entry name" value="Leu-rich_rpt_typical-subtyp"/>
</dbReference>
<dbReference type="InterPro" id="IPR032675">
    <property type="entry name" value="LRR_dom_sf"/>
</dbReference>
<name>A0AAD2FSH7_9STRA</name>
<evidence type="ECO:0000256" key="4">
    <source>
        <dbReference type="ARBA" id="ARBA00022729"/>
    </source>
</evidence>
<feature type="compositionally biased region" description="Basic residues" evidence="6">
    <location>
        <begin position="9"/>
        <end position="18"/>
    </location>
</feature>
<feature type="domain" description="Leucine-rich repeat-containing N-terminal plant-type" evidence="7">
    <location>
        <begin position="1566"/>
        <end position="1581"/>
    </location>
</feature>
<dbReference type="EMBL" id="CAKOGP040001792">
    <property type="protein sequence ID" value="CAJ1951694.1"/>
    <property type="molecule type" value="Genomic_DNA"/>
</dbReference>
<keyword evidence="9" id="KW-1185">Reference proteome</keyword>
<keyword evidence="4" id="KW-0732">Signal</keyword>
<evidence type="ECO:0000313" key="8">
    <source>
        <dbReference type="EMBL" id="CAJ1951694.1"/>
    </source>
</evidence>
<dbReference type="FunFam" id="3.80.10.10:FF:000383">
    <property type="entry name" value="Leucine-rich repeat receptor protein kinase EMS1"/>
    <property type="match status" value="2"/>
</dbReference>
<proteinExistence type="predicted"/>
<dbReference type="FunFam" id="3.80.10.10:FF:000041">
    <property type="entry name" value="LRR receptor-like serine/threonine-protein kinase ERECTA"/>
    <property type="match status" value="1"/>
</dbReference>
<evidence type="ECO:0000256" key="1">
    <source>
        <dbReference type="ARBA" id="ARBA00004236"/>
    </source>
</evidence>
<keyword evidence="2" id="KW-1003">Cell membrane</keyword>
<comment type="caution">
    <text evidence="8">The sequence shown here is derived from an EMBL/GenBank/DDBJ whole genome shotgun (WGS) entry which is preliminary data.</text>
</comment>
<sequence length="2207" mass="241420">MEEDVGKQPTKRRVRGRSRGLSSRGKTTAVIILHLLCLPLVYGVDERALLIKLYETSGGASWKRSAGWGVDANVCEWFGVDCEDMEGEQVVTKISLPRNNMNGIIPPDLWHLPHLKIVDFQKNLLTSASLEGLKPASHLMSAETHTIKDIENMEVPPERSPIEIIDLSKNHLKDLNGIAFAQDTLRDINVNRNLIDNTIPLEIFDCTNLEALQVSYNQIKSPLPTQIGRLSHLYTFHANSNRISGSLPTELGILNKIEVLGLGENRITGTLPSEINAMQNLRQLSLHRNTHLSGELLTFGSMPFLEVLSLEGNAMSGTIPSGFLRHNTNTATPITIDLANNNIAGTLPKSLERFEAMNIDLIGNYIIDIPPELCRKGGWMDGLVEQFGCDAILCGTGTFNRDGRAETPGACKPCSDDSNFLGAVKCDSAAMDDWELMRKVYDALAGNKWTRRDGWEIFEEDASNISTAVICDEFFGVHCTNGEISSIALQDNELFGTVPNAIFSLPSLEDLDLSSNNIQMDNFSGATRAESIKSLKLSNAKVNGIEGIGHLSTLEYLHLDGVSIDVPLQDEFFDLTNLRVLDMQHSGVQGPLPTLLGRLTNLEVLNLYGNFLTGTIPSEIGLLASLEVLELSENHFHGHLPAALLLLSGLTTLSIKQANGTLDGKLPSFSSFTQLRELNLASNRFQGSIPDNFLQGIQNKSSNISVSLGFNQLTGVIPQSLVSFDRLNLRLEGNQISGIAAPICDRVNWMNGVVSELESESRCNGILCPPGTWNRFGRETVAIQCASCPDSTFFGQVSCGVSENSREQEILDLLFSRTGGEYWTKPHDNWLNPSVPICQREGILCLGDLSDNEGVRVIHMNDFGLRGTIPSEIWELSSLQEIAFSNNQVDLSFDGIERAERLQGLKFSRCNLRSLDGLENAHSVRELHIAQNQFGGTIPEEIFSLDNLEKVYLNNNHIEGSIPSTIGTLSSLEVLDLWNNQLNSFLPSEIGLLSNLVELNLSANQLSGTIPPKVLELPNLALFDISSQRGTKFGGPIPVFDQSPSISFLDLSENAFTGVLPQDFLLQVNATEKIEVNLSRNQINGAIPEDWGRLNNLNVDLSGNMITGIPDSLCHHGGWNDGKIDLYGTCDAILCPPGTASDKGRQIAAVDPCQQCDGDIVSAPYFGSTECGNPELLAELTVLSEFYAATNGIGWLEQDGWLTNTPACSWFGVDCDDDGHVVKIDLENNNVESDSVFATSKLLSLPKLKSLDLKGNSVNIDFAQLPKNTRLQVLQLSGTNIRTLDGISIASDLRILHATNNLIQEIPDELYGLTYLQSLFLSFNSITGTISPMFSSLSNLEQLYLFGNHLTGTIPKAIASMPVLTDFIVGKNLLSGTIPAKMSAMETLEQFSVLDQEGIDLITGPVPSFSRAKNLWYFDASKNDLTGEIPNDFLRDSVNKNASITVYLRENAITGTFPASLSQFEFLDINLAGNRIESIPGQFCDKNEWMQGNVGLIDNCNAILCPPGTFNQFGFETPTTKCVPCAHLEGRKYLGATHCDDFASERETLVRLFASTGGEFWENNDLWNTDAPICSWWGLRCEDGDLQDEEGITSIKLEENGLMGTLAPIWSLPRLRDFRVSGNPELSVDLQSMHAVDSLEVLQLSQIKLSSLSNLARATNLGDLRISDCDLKGTFPSELLQLSNRLESLNISRNFFVGTLPTMIAKLSKLKRLDISSNDFLSTIPSQLGSLTDLEMLALRLDKPGPRLTGPLPPFDNVPQMTTLSLQGNELKGNIPNNFLSASKAIESVSLGLNILTGSVPEHLASIDGLTLDLEGNQILDFPTAFCIKNTQGCAGFLCPPGSANKHGKSLDSSSACSNCTVRDQDAFFGAIACAPSQREILLDLYHSLGGKDWHRNDFWGSAANVCDWYGVGCSQGQVISINLRANNLFGIPNPSLFYLRHLKTLWLYSNPISFSFENIGSANKLEDLRLDSTRLHSLKGIGSATSLISFDAAFTKLRGTLPEEILDLTNLRHLSLGHNGLSGFLPQSLGSMKLLKSLALGSNLLSGQLPAFDNLHFLDYIDLSENFFTGSLSKDIFGLLSVDSNPSLLLTNNALTGIVPEEFARFKQMSLRLSGNNILGLPLSLCYNDMWNDGDVGDYWCDGILCKPGTYNARGRKTGTGSKCKPCRSAIYYGANECLDNNFSGATRSFAHTSILLLPLVILLFI</sequence>
<feature type="domain" description="Leucine-rich repeat-containing N-terminal plant-type" evidence="7">
    <location>
        <begin position="1201"/>
        <end position="1216"/>
    </location>
</feature>
<evidence type="ECO:0000259" key="7">
    <source>
        <dbReference type="Pfam" id="PF08263"/>
    </source>
</evidence>
<keyword evidence="5" id="KW-0677">Repeat</keyword>
<protein>
    <recommendedName>
        <fullName evidence="7">Leucine-rich repeat-containing N-terminal plant-type domain-containing protein</fullName>
    </recommendedName>
</protein>
<keyword evidence="2" id="KW-0472">Membrane</keyword>
<dbReference type="FunFam" id="3.80.10.10:FF:000221">
    <property type="entry name" value="Leucine-rich repeat receptor-like protein kinase PXL1"/>
    <property type="match status" value="1"/>
</dbReference>
<reference evidence="8" key="1">
    <citation type="submission" date="2023-08" db="EMBL/GenBank/DDBJ databases">
        <authorList>
            <person name="Audoor S."/>
            <person name="Bilcke G."/>
        </authorList>
    </citation>
    <scope>NUCLEOTIDE SEQUENCE</scope>
</reference>
<evidence type="ECO:0000256" key="3">
    <source>
        <dbReference type="ARBA" id="ARBA00022614"/>
    </source>
</evidence>
<evidence type="ECO:0000313" key="9">
    <source>
        <dbReference type="Proteomes" id="UP001295423"/>
    </source>
</evidence>
<dbReference type="SMART" id="SM00369">
    <property type="entry name" value="LRR_TYP"/>
    <property type="match status" value="17"/>
</dbReference>
<organism evidence="8 9">
    <name type="scientific">Cylindrotheca closterium</name>
    <dbReference type="NCBI Taxonomy" id="2856"/>
    <lineage>
        <taxon>Eukaryota</taxon>
        <taxon>Sar</taxon>
        <taxon>Stramenopiles</taxon>
        <taxon>Ochrophyta</taxon>
        <taxon>Bacillariophyta</taxon>
        <taxon>Bacillariophyceae</taxon>
        <taxon>Bacillariophycidae</taxon>
        <taxon>Bacillariales</taxon>
        <taxon>Bacillariaceae</taxon>
        <taxon>Cylindrotheca</taxon>
    </lineage>
</organism>
<gene>
    <name evidence="8" type="ORF">CYCCA115_LOCUS13191</name>
</gene>
<accession>A0AAD2FSH7</accession>
<dbReference type="InterPro" id="IPR053211">
    <property type="entry name" value="DNA_repair-toleration"/>
</dbReference>
<dbReference type="InterPro" id="IPR001611">
    <property type="entry name" value="Leu-rich_rpt"/>
</dbReference>
<dbReference type="Pfam" id="PF08263">
    <property type="entry name" value="LRRNT_2"/>
    <property type="match status" value="4"/>
</dbReference>
<evidence type="ECO:0000256" key="2">
    <source>
        <dbReference type="ARBA" id="ARBA00022475"/>
    </source>
</evidence>
<dbReference type="PANTHER" id="PTHR48060">
    <property type="entry name" value="DNA DAMAGE-REPAIR/TOLERATION PROTEIN DRT100"/>
    <property type="match status" value="1"/>
</dbReference>